<dbReference type="EMBL" id="JAHHUM010001965">
    <property type="protein sequence ID" value="KAK5607761.1"/>
    <property type="molecule type" value="Genomic_DNA"/>
</dbReference>
<evidence type="ECO:0000313" key="1">
    <source>
        <dbReference type="EMBL" id="KAK5607761.1"/>
    </source>
</evidence>
<comment type="caution">
    <text evidence="1">The sequence shown here is derived from an EMBL/GenBank/DDBJ whole genome shotgun (WGS) entry which is preliminary data.</text>
</comment>
<feature type="non-terminal residue" evidence="1">
    <location>
        <position position="1"/>
    </location>
</feature>
<proteinExistence type="predicted"/>
<evidence type="ECO:0000313" key="2">
    <source>
        <dbReference type="Proteomes" id="UP001311232"/>
    </source>
</evidence>
<protein>
    <submittedName>
        <fullName evidence="1">Uncharacterized protein</fullName>
    </submittedName>
</protein>
<dbReference type="AlphaFoldDB" id="A0AAV9RFJ0"/>
<organism evidence="1 2">
    <name type="scientific">Crenichthys baileyi</name>
    <name type="common">White River springfish</name>
    <dbReference type="NCBI Taxonomy" id="28760"/>
    <lineage>
        <taxon>Eukaryota</taxon>
        <taxon>Metazoa</taxon>
        <taxon>Chordata</taxon>
        <taxon>Craniata</taxon>
        <taxon>Vertebrata</taxon>
        <taxon>Euteleostomi</taxon>
        <taxon>Actinopterygii</taxon>
        <taxon>Neopterygii</taxon>
        <taxon>Teleostei</taxon>
        <taxon>Neoteleostei</taxon>
        <taxon>Acanthomorphata</taxon>
        <taxon>Ovalentaria</taxon>
        <taxon>Atherinomorphae</taxon>
        <taxon>Cyprinodontiformes</taxon>
        <taxon>Goodeidae</taxon>
        <taxon>Crenichthys</taxon>
    </lineage>
</organism>
<reference evidence="1 2" key="1">
    <citation type="submission" date="2021-06" db="EMBL/GenBank/DDBJ databases">
        <authorList>
            <person name="Palmer J.M."/>
        </authorList>
    </citation>
    <scope>NUCLEOTIDE SEQUENCE [LARGE SCALE GENOMIC DNA]</scope>
    <source>
        <strain evidence="1 2">MEX-2019</strain>
        <tissue evidence="1">Muscle</tissue>
    </source>
</reference>
<accession>A0AAV9RFJ0</accession>
<name>A0AAV9RFJ0_9TELE</name>
<dbReference type="Proteomes" id="UP001311232">
    <property type="component" value="Unassembled WGS sequence"/>
</dbReference>
<gene>
    <name evidence="1" type="ORF">CRENBAI_012308</name>
</gene>
<sequence length="279" mass="31065">LPYNDRLAEAEGVAMSGVQSEHESSVWPHAHALLSQTVVVCTDYEVFSHDEVVGQQWCDDVLGRVILYVKSGQRPSRREQDREAIGRVLRLPVEVIFGSVFDHHDIADYGWYVQTFRKDLREAMDIAQDMSSRQLQHHTDLYNQKGDSASHEEEDMSFRSGSLTVDGDGEAGCDMCSPVLHRGYCNDYAEYRTRVWVSDLPSEVSSELLLSEVIQPEDMIVDLQLLPGSISSAGAVVQDKSVRNDQLPDSNFSGKSPTCSPVLESDITNDYGPDCASFA</sequence>
<keyword evidence="2" id="KW-1185">Reference proteome</keyword>